<gene>
    <name evidence="1" type="ORF">GGD53_002035</name>
</gene>
<organism evidence="1 2">
    <name type="scientific">Rhizobium aethiopicum</name>
    <dbReference type="NCBI Taxonomy" id="1138170"/>
    <lineage>
        <taxon>Bacteria</taxon>
        <taxon>Pseudomonadati</taxon>
        <taxon>Pseudomonadota</taxon>
        <taxon>Alphaproteobacteria</taxon>
        <taxon>Hyphomicrobiales</taxon>
        <taxon>Rhizobiaceae</taxon>
        <taxon>Rhizobium/Agrobacterium group</taxon>
        <taxon>Rhizobium</taxon>
    </lineage>
</organism>
<protein>
    <submittedName>
        <fullName evidence="1">Uncharacterized protein</fullName>
    </submittedName>
</protein>
<accession>A0A7W6Q9L9</accession>
<reference evidence="1 2" key="1">
    <citation type="submission" date="2020-08" db="EMBL/GenBank/DDBJ databases">
        <title>Genomic Encyclopedia of Type Strains, Phase IV (KMG-V): Genome sequencing to study the core and pangenomes of soil and plant-associated prokaryotes.</title>
        <authorList>
            <person name="Whitman W."/>
        </authorList>
    </citation>
    <scope>NUCLEOTIDE SEQUENCE [LARGE SCALE GENOMIC DNA]</scope>
    <source>
        <strain evidence="1 2">SEMIA 4074</strain>
    </source>
</reference>
<dbReference type="AlphaFoldDB" id="A0A7W6Q9L9"/>
<dbReference type="RefSeq" id="WP_184455421.1">
    <property type="nucleotide sequence ID" value="NZ_JACIFV010000005.1"/>
</dbReference>
<comment type="caution">
    <text evidence="1">The sequence shown here is derived from an EMBL/GenBank/DDBJ whole genome shotgun (WGS) entry which is preliminary data.</text>
</comment>
<name>A0A7W6Q9L9_9HYPH</name>
<evidence type="ECO:0000313" key="2">
    <source>
        <dbReference type="Proteomes" id="UP000524492"/>
    </source>
</evidence>
<sequence length="85" mass="9774">MDRAIVKKHLEQALEHVALGGQHIARQREIVAELTNRGTDVTEAIRLLTNFEESQVMHVAHLERLKEELRECDEKHQAGRSRLAL</sequence>
<proteinExistence type="predicted"/>
<evidence type="ECO:0000313" key="1">
    <source>
        <dbReference type="EMBL" id="MBB4191882.1"/>
    </source>
</evidence>
<keyword evidence="2" id="KW-1185">Reference proteome</keyword>
<dbReference type="EMBL" id="JACIFV010000005">
    <property type="protein sequence ID" value="MBB4191882.1"/>
    <property type="molecule type" value="Genomic_DNA"/>
</dbReference>
<dbReference type="Proteomes" id="UP000524492">
    <property type="component" value="Unassembled WGS sequence"/>
</dbReference>